<dbReference type="PANTHER" id="PTHR11851">
    <property type="entry name" value="METALLOPROTEASE"/>
    <property type="match status" value="1"/>
</dbReference>
<evidence type="ECO:0000256" key="1">
    <source>
        <dbReference type="ARBA" id="ARBA00007261"/>
    </source>
</evidence>
<dbReference type="InterPro" id="IPR050361">
    <property type="entry name" value="MPP/UQCRC_Complex"/>
</dbReference>
<comment type="similarity">
    <text evidence="1">Belongs to the peptidase M16 family.</text>
</comment>
<dbReference type="InterPro" id="IPR011765">
    <property type="entry name" value="Pept_M16_N"/>
</dbReference>
<dbReference type="Pfam" id="PF00675">
    <property type="entry name" value="Peptidase_M16"/>
    <property type="match status" value="1"/>
</dbReference>
<evidence type="ECO:0000259" key="2">
    <source>
        <dbReference type="Pfam" id="PF00675"/>
    </source>
</evidence>
<dbReference type="GO" id="GO:0046872">
    <property type="term" value="F:metal ion binding"/>
    <property type="evidence" value="ECO:0007669"/>
    <property type="project" value="InterPro"/>
</dbReference>
<name>A0AAW4LA70_9BACT</name>
<evidence type="ECO:0000259" key="3">
    <source>
        <dbReference type="Pfam" id="PF05193"/>
    </source>
</evidence>
<feature type="domain" description="Peptidase M16 N-terminal" evidence="2">
    <location>
        <begin position="27"/>
        <end position="174"/>
    </location>
</feature>
<feature type="domain" description="Peptidase M16 C-terminal" evidence="3">
    <location>
        <begin position="184"/>
        <end position="351"/>
    </location>
</feature>
<sequence>MSILVLSNIQLATAAEVTRITLENGLRVVIVQNALAPVVTIQLNYLVGSNDAPDGFPGTAHALEHMMFRGSPGMTADQLAAINAAMGGECNAETQQTVTQYFCTVPTNAFETALKVESLRMKALLATDELWREERGAIEQEVARDLSSPMYLLFTQLLEKLFKGTPYEHDALGTRPSFEKTKAAMLRRFHRDWYVPNNAVLIIVGDIDPQRAIVAARRDFENIPARKLPERNEVRLRALSPSSIRMNSNLPDQIAVVAYRFPGSDSPDYAAGQLLADLLASQRAELYSLVTQGKSLSADFALAPLPKASAGYVVVTAPHDGNGEELLGLIKNIISGYVRDGVPEELVESARMHEIASTEFQKNSIEGLASAWSQAVAIEGRNAPGDDIEAIRKVTVADVNRVARQYLQNDSAITALLVPAVNGKAVTVQGGRSKEAFSKRNVKHIKLPRWARDLSGLPDVEAIKRENPADFILDNGLRVIVRTIRSSQSIGLYGMVRTRPEIQVPEGKEGVDSVMNELFSYGTTSLSRIDLLKGYDDIAADASAGTSFSLQALSSHFDRGVELLADNLLRPLFPIDAFNIVRQELSGELTGLLKSPAWVAGQSMKKLLYPKNDPVLRHATSSSVAALTLNDVTSYYRTVFRPDMTTIVIVGDIGADEARKTISRYFGMWKATGPKPLIDLPSVPDSRSGSILVPDPSRVQAEVELSETLRLKRKDQDFYPFQVGMHVLSGGFYATRLYRELREKTGLVYNVDSSLEASKTRSVLSIIFGSDAPKIHRARSLIKRELSLMQKQLVTDAELHQAKQLMLNQLALSGSSTQGIAGELLHLVRNGLPLDEPYSAARRYQKVTSQEIRKAFRRWVRPDSFSEVIRGPSQPTR</sequence>
<dbReference type="Gene3D" id="3.30.830.10">
    <property type="entry name" value="Metalloenzyme, LuxS/M16 peptidase-like"/>
    <property type="match status" value="4"/>
</dbReference>
<feature type="domain" description="Peptidase M16 C-terminal" evidence="3">
    <location>
        <begin position="627"/>
        <end position="805"/>
    </location>
</feature>
<organism evidence="4 5">
    <name type="scientific">Geoanaerobacter pelophilus</name>
    <dbReference type="NCBI Taxonomy" id="60036"/>
    <lineage>
        <taxon>Bacteria</taxon>
        <taxon>Pseudomonadati</taxon>
        <taxon>Thermodesulfobacteriota</taxon>
        <taxon>Desulfuromonadia</taxon>
        <taxon>Geobacterales</taxon>
        <taxon>Geobacteraceae</taxon>
        <taxon>Geoanaerobacter</taxon>
    </lineage>
</organism>
<protein>
    <submittedName>
        <fullName evidence="4">Insulinase family protein</fullName>
    </submittedName>
</protein>
<evidence type="ECO:0000313" key="5">
    <source>
        <dbReference type="Proteomes" id="UP000811899"/>
    </source>
</evidence>
<dbReference type="SUPFAM" id="SSF63411">
    <property type="entry name" value="LuxS/MPP-like metallohydrolase"/>
    <property type="match status" value="4"/>
</dbReference>
<keyword evidence="5" id="KW-1185">Reference proteome</keyword>
<gene>
    <name evidence="4" type="ORF">KI809_19500</name>
</gene>
<proteinExistence type="inferred from homology"/>
<dbReference type="InterPro" id="IPR007863">
    <property type="entry name" value="Peptidase_M16_C"/>
</dbReference>
<accession>A0AAW4LA70</accession>
<dbReference type="Proteomes" id="UP000811899">
    <property type="component" value="Unassembled WGS sequence"/>
</dbReference>
<dbReference type="AlphaFoldDB" id="A0AAW4LA70"/>
<dbReference type="EMBL" id="JAHCVJ010000012">
    <property type="protein sequence ID" value="MBT0666500.1"/>
    <property type="molecule type" value="Genomic_DNA"/>
</dbReference>
<reference evidence="4 5" key="1">
    <citation type="submission" date="2021-05" db="EMBL/GenBank/DDBJ databases">
        <title>The draft genome of Geobacter pelophilus DSM 12255.</title>
        <authorList>
            <person name="Xu Z."/>
            <person name="Masuda Y."/>
            <person name="Itoh H."/>
            <person name="Senoo K."/>
        </authorList>
    </citation>
    <scope>NUCLEOTIDE SEQUENCE [LARGE SCALE GENOMIC DNA]</scope>
    <source>
        <strain evidence="4 5">DSM 12255</strain>
    </source>
</reference>
<comment type="caution">
    <text evidence="4">The sequence shown here is derived from an EMBL/GenBank/DDBJ whole genome shotgun (WGS) entry which is preliminary data.</text>
</comment>
<dbReference type="PANTHER" id="PTHR11851:SF49">
    <property type="entry name" value="MITOCHONDRIAL-PROCESSING PEPTIDASE SUBUNIT ALPHA"/>
    <property type="match status" value="1"/>
</dbReference>
<evidence type="ECO:0000313" key="4">
    <source>
        <dbReference type="EMBL" id="MBT0666500.1"/>
    </source>
</evidence>
<dbReference type="InterPro" id="IPR011249">
    <property type="entry name" value="Metalloenz_LuxS/M16"/>
</dbReference>
<dbReference type="Pfam" id="PF05193">
    <property type="entry name" value="Peptidase_M16_C"/>
    <property type="match status" value="2"/>
</dbReference>